<gene>
    <name evidence="1" type="ORF">NPIL_251041</name>
</gene>
<dbReference type="Proteomes" id="UP000887013">
    <property type="component" value="Unassembled WGS sequence"/>
</dbReference>
<dbReference type="EMBL" id="BMAW01049706">
    <property type="protein sequence ID" value="GFS72115.1"/>
    <property type="molecule type" value="Genomic_DNA"/>
</dbReference>
<name>A0A8X6MQD0_NEPPI</name>
<accession>A0A8X6MQD0</accession>
<evidence type="ECO:0000313" key="1">
    <source>
        <dbReference type="EMBL" id="GFS72115.1"/>
    </source>
</evidence>
<sequence>MTNAGTNNNAKKVATISSPIPDELSASLGSNSHLTTAQCSHLVPLININDFELISELLSHKVDEIDPDKNLPLQTPKTKTFLNSNTCFS</sequence>
<dbReference type="AlphaFoldDB" id="A0A8X6MQD0"/>
<proteinExistence type="predicted"/>
<organism evidence="1 2">
    <name type="scientific">Nephila pilipes</name>
    <name type="common">Giant wood spider</name>
    <name type="synonym">Nephila maculata</name>
    <dbReference type="NCBI Taxonomy" id="299642"/>
    <lineage>
        <taxon>Eukaryota</taxon>
        <taxon>Metazoa</taxon>
        <taxon>Ecdysozoa</taxon>
        <taxon>Arthropoda</taxon>
        <taxon>Chelicerata</taxon>
        <taxon>Arachnida</taxon>
        <taxon>Araneae</taxon>
        <taxon>Araneomorphae</taxon>
        <taxon>Entelegynae</taxon>
        <taxon>Araneoidea</taxon>
        <taxon>Nephilidae</taxon>
        <taxon>Nephila</taxon>
    </lineage>
</organism>
<reference evidence="1" key="1">
    <citation type="submission" date="2020-08" db="EMBL/GenBank/DDBJ databases">
        <title>Multicomponent nature underlies the extraordinary mechanical properties of spider dragline silk.</title>
        <authorList>
            <person name="Kono N."/>
            <person name="Nakamura H."/>
            <person name="Mori M."/>
            <person name="Yoshida Y."/>
            <person name="Ohtoshi R."/>
            <person name="Malay A.D."/>
            <person name="Moran D.A.P."/>
            <person name="Tomita M."/>
            <person name="Numata K."/>
            <person name="Arakawa K."/>
        </authorList>
    </citation>
    <scope>NUCLEOTIDE SEQUENCE</scope>
</reference>
<comment type="caution">
    <text evidence="1">The sequence shown here is derived from an EMBL/GenBank/DDBJ whole genome shotgun (WGS) entry which is preliminary data.</text>
</comment>
<evidence type="ECO:0000313" key="2">
    <source>
        <dbReference type="Proteomes" id="UP000887013"/>
    </source>
</evidence>
<keyword evidence="2" id="KW-1185">Reference proteome</keyword>
<protein>
    <submittedName>
        <fullName evidence="1">Uncharacterized protein</fullName>
    </submittedName>
</protein>